<name>A0A6A5VRR4_9PLEO</name>
<accession>A0A6A5VRR4</accession>
<feature type="chain" id="PRO_5025664919" evidence="1">
    <location>
        <begin position="21"/>
        <end position="201"/>
    </location>
</feature>
<organism evidence="2 3">
    <name type="scientific">Bimuria novae-zelandiae CBS 107.79</name>
    <dbReference type="NCBI Taxonomy" id="1447943"/>
    <lineage>
        <taxon>Eukaryota</taxon>
        <taxon>Fungi</taxon>
        <taxon>Dikarya</taxon>
        <taxon>Ascomycota</taxon>
        <taxon>Pezizomycotina</taxon>
        <taxon>Dothideomycetes</taxon>
        <taxon>Pleosporomycetidae</taxon>
        <taxon>Pleosporales</taxon>
        <taxon>Massarineae</taxon>
        <taxon>Didymosphaeriaceae</taxon>
        <taxon>Bimuria</taxon>
    </lineage>
</organism>
<proteinExistence type="predicted"/>
<evidence type="ECO:0000256" key="1">
    <source>
        <dbReference type="SAM" id="SignalP"/>
    </source>
</evidence>
<dbReference type="OrthoDB" id="10489198at2759"/>
<reference evidence="2" key="1">
    <citation type="journal article" date="2020" name="Stud. Mycol.">
        <title>101 Dothideomycetes genomes: a test case for predicting lifestyles and emergence of pathogens.</title>
        <authorList>
            <person name="Haridas S."/>
            <person name="Albert R."/>
            <person name="Binder M."/>
            <person name="Bloem J."/>
            <person name="Labutti K."/>
            <person name="Salamov A."/>
            <person name="Andreopoulos B."/>
            <person name="Baker S."/>
            <person name="Barry K."/>
            <person name="Bills G."/>
            <person name="Bluhm B."/>
            <person name="Cannon C."/>
            <person name="Castanera R."/>
            <person name="Culley D."/>
            <person name="Daum C."/>
            <person name="Ezra D."/>
            <person name="Gonzalez J."/>
            <person name="Henrissat B."/>
            <person name="Kuo A."/>
            <person name="Liang C."/>
            <person name="Lipzen A."/>
            <person name="Lutzoni F."/>
            <person name="Magnuson J."/>
            <person name="Mondo S."/>
            <person name="Nolan M."/>
            <person name="Ohm R."/>
            <person name="Pangilinan J."/>
            <person name="Park H.-J."/>
            <person name="Ramirez L."/>
            <person name="Alfaro M."/>
            <person name="Sun H."/>
            <person name="Tritt A."/>
            <person name="Yoshinaga Y."/>
            <person name="Zwiers L.-H."/>
            <person name="Turgeon B."/>
            <person name="Goodwin S."/>
            <person name="Spatafora J."/>
            <person name="Crous P."/>
            <person name="Grigoriev I."/>
        </authorList>
    </citation>
    <scope>NUCLEOTIDE SEQUENCE</scope>
    <source>
        <strain evidence="2">CBS 107.79</strain>
    </source>
</reference>
<dbReference type="Proteomes" id="UP000800036">
    <property type="component" value="Unassembled WGS sequence"/>
</dbReference>
<feature type="signal peptide" evidence="1">
    <location>
        <begin position="1"/>
        <end position="20"/>
    </location>
</feature>
<keyword evidence="1" id="KW-0732">Signal</keyword>
<dbReference type="AlphaFoldDB" id="A0A6A5VRR4"/>
<dbReference type="EMBL" id="ML976656">
    <property type="protein sequence ID" value="KAF1980034.1"/>
    <property type="molecule type" value="Genomic_DNA"/>
</dbReference>
<evidence type="ECO:0000313" key="2">
    <source>
        <dbReference type="EMBL" id="KAF1980034.1"/>
    </source>
</evidence>
<protein>
    <submittedName>
        <fullName evidence="2">Uncharacterized protein</fullName>
    </submittedName>
</protein>
<evidence type="ECO:0000313" key="3">
    <source>
        <dbReference type="Proteomes" id="UP000800036"/>
    </source>
</evidence>
<sequence>MVFRKLLVTVVAITAASWVADEYDRSKESQRKHAALLEQQAVWDAKLEQRKRQLQTYRDAAEELRSNKFMKKVAWSAARHAILAILLPWLGNLAEQAYFALDALDLADLVSTISDLSDSMIGIQDAYDSLTSVGPLHFGGDNVVNPNDYVQSSSTGDWYKNVSSVTTDMAPGTQVDSWTASQIQEKIEEAKKAYETANKFF</sequence>
<keyword evidence="3" id="KW-1185">Reference proteome</keyword>
<gene>
    <name evidence="2" type="ORF">BU23DRAFT_624922</name>
</gene>